<evidence type="ECO:0000313" key="3">
    <source>
        <dbReference type="Proteomes" id="UP000030640"/>
    </source>
</evidence>
<evidence type="ECO:0000256" key="1">
    <source>
        <dbReference type="SAM" id="MobiDB-lite"/>
    </source>
</evidence>
<feature type="region of interest" description="Disordered" evidence="1">
    <location>
        <begin position="1"/>
        <end position="120"/>
    </location>
</feature>
<feature type="compositionally biased region" description="Acidic residues" evidence="1">
    <location>
        <begin position="508"/>
        <end position="518"/>
    </location>
</feature>
<feature type="compositionally biased region" description="Basic and acidic residues" evidence="1">
    <location>
        <begin position="91"/>
        <end position="104"/>
    </location>
</feature>
<feature type="region of interest" description="Disordered" evidence="1">
    <location>
        <begin position="222"/>
        <end position="300"/>
    </location>
</feature>
<accession>W7A7L9</accession>
<name>W7A7L9_9APIC</name>
<dbReference type="GeneID" id="20037717"/>
<organism evidence="2 3">
    <name type="scientific">Plasmodium inui San Antonio 1</name>
    <dbReference type="NCBI Taxonomy" id="1237626"/>
    <lineage>
        <taxon>Eukaryota</taxon>
        <taxon>Sar</taxon>
        <taxon>Alveolata</taxon>
        <taxon>Apicomplexa</taxon>
        <taxon>Aconoidasida</taxon>
        <taxon>Haemosporida</taxon>
        <taxon>Plasmodiidae</taxon>
        <taxon>Plasmodium</taxon>
        <taxon>Plasmodium (Plasmodium)</taxon>
    </lineage>
</organism>
<feature type="compositionally biased region" description="Basic and acidic residues" evidence="1">
    <location>
        <begin position="519"/>
        <end position="542"/>
    </location>
</feature>
<feature type="compositionally biased region" description="Basic residues" evidence="1">
    <location>
        <begin position="59"/>
        <end position="72"/>
    </location>
</feature>
<feature type="compositionally biased region" description="Basic and acidic residues" evidence="1">
    <location>
        <begin position="446"/>
        <end position="459"/>
    </location>
</feature>
<feature type="compositionally biased region" description="Basic and acidic residues" evidence="1">
    <location>
        <begin position="73"/>
        <end position="84"/>
    </location>
</feature>
<feature type="compositionally biased region" description="Basic and acidic residues" evidence="1">
    <location>
        <begin position="32"/>
        <end position="45"/>
    </location>
</feature>
<protein>
    <submittedName>
        <fullName evidence="2">Uncharacterized protein</fullName>
    </submittedName>
</protein>
<feature type="compositionally biased region" description="Polar residues" evidence="1">
    <location>
        <begin position="252"/>
        <end position="269"/>
    </location>
</feature>
<feature type="region of interest" description="Disordered" evidence="1">
    <location>
        <begin position="432"/>
        <end position="467"/>
    </location>
</feature>
<feature type="compositionally biased region" description="Basic and acidic residues" evidence="1">
    <location>
        <begin position="283"/>
        <end position="299"/>
    </location>
</feature>
<reference evidence="2 3" key="1">
    <citation type="submission" date="2013-02" db="EMBL/GenBank/DDBJ databases">
        <title>The Genome Sequence of Plasmodium inui San Antonio 1.</title>
        <authorList>
            <consortium name="The Broad Institute Genome Sequencing Platform"/>
            <consortium name="The Broad Institute Genome Sequencing Center for Infectious Disease"/>
            <person name="Neafsey D."/>
            <person name="Cheeseman I."/>
            <person name="Volkman S."/>
            <person name="Adams J."/>
            <person name="Walker B."/>
            <person name="Young S.K."/>
            <person name="Zeng Q."/>
            <person name="Gargeya S."/>
            <person name="Fitzgerald M."/>
            <person name="Haas B."/>
            <person name="Abouelleil A."/>
            <person name="Alvarado L."/>
            <person name="Arachchi H.M."/>
            <person name="Berlin A.M."/>
            <person name="Chapman S.B."/>
            <person name="Dewar J."/>
            <person name="Goldberg J."/>
            <person name="Griggs A."/>
            <person name="Gujja S."/>
            <person name="Hansen M."/>
            <person name="Howarth C."/>
            <person name="Imamovic A."/>
            <person name="Larimer J."/>
            <person name="McCowan C."/>
            <person name="Murphy C."/>
            <person name="Neiman D."/>
            <person name="Pearson M."/>
            <person name="Priest M."/>
            <person name="Roberts A."/>
            <person name="Saif S."/>
            <person name="Shea T."/>
            <person name="Sisk P."/>
            <person name="Sykes S."/>
            <person name="Wortman J."/>
            <person name="Nusbaum C."/>
            <person name="Birren B."/>
        </authorList>
    </citation>
    <scope>NUCLEOTIDE SEQUENCE [LARGE SCALE GENOMIC DNA]</scope>
    <source>
        <strain evidence="2 3">San Antonio 1</strain>
    </source>
</reference>
<gene>
    <name evidence="2" type="ORF">C922_02443</name>
</gene>
<dbReference type="OrthoDB" id="372030at2759"/>
<feature type="compositionally biased region" description="Polar residues" evidence="1">
    <location>
        <begin position="313"/>
        <end position="328"/>
    </location>
</feature>
<keyword evidence="3" id="KW-1185">Reference proteome</keyword>
<proteinExistence type="predicted"/>
<dbReference type="Proteomes" id="UP000030640">
    <property type="component" value="Unassembled WGS sequence"/>
</dbReference>
<dbReference type="EMBL" id="KI965467">
    <property type="protein sequence ID" value="EUD67293.1"/>
    <property type="molecule type" value="Genomic_DNA"/>
</dbReference>
<dbReference type="RefSeq" id="XP_008816264.1">
    <property type="nucleotide sequence ID" value="XM_008818042.1"/>
</dbReference>
<feature type="region of interest" description="Disordered" evidence="1">
    <location>
        <begin position="313"/>
        <end position="356"/>
    </location>
</feature>
<feature type="region of interest" description="Disordered" evidence="1">
    <location>
        <begin position="502"/>
        <end position="542"/>
    </location>
</feature>
<dbReference type="VEuPathDB" id="PlasmoDB:C922_02443"/>
<sequence length="585" mass="66159">MQGANQNEEEDPIRSLGHNALVELLNNNNTDRGSETGEDIRKGEKGPQATHSIEGDTSRRKKKSSKGKKRAYGRGERKKQRELPTSKTTKHSSDRDPKEEDTKMLKHPLPTLHTSAKTHRERNRNYLRMMNKYNVFFGNGKKPHFIMPQSDHMIVRKNIPVGGFNRRSSSTIKRDIYAEDTDEVDENCHCDGEKNDKFFFLKKSNVPGEIMDGVVAPMLTGFSPESKMERDGDATPHSGGGNGHSAEGGKKTSLSAHRSSSPGETPTENPSEKLSENLSENPSAKRSDASGDTEAEMKVENSLAVMSYDVKGNSRTGITHLGENSQINDSHKEVGKAKLSKKRRSKKDSDTETKKLHKAWCDIETTDSIGKEDTLTSLHSSSVKNESNKKSVVIIHPDDRIGEVEKVNPVRTSAMVGNKDFQSDVAKAVKIEKKDSPDVQTVLRNNEGDKESPDLHNRPPTDSISQVDPFNYEDFVFLDFEPIEEDYVEIKKTLQRYRKRQELRENQGEEVQDSNGEDNLEKESVKEKLKDKKEKQSFHQNDENVHIKKNFNHLKERIRRGKIQIISYDFVRNLCYILVRGNSSS</sequence>
<dbReference type="AlphaFoldDB" id="W7A7L9"/>
<evidence type="ECO:0000313" key="2">
    <source>
        <dbReference type="EMBL" id="EUD67293.1"/>
    </source>
</evidence>